<proteinExistence type="inferred from homology"/>
<feature type="compositionally biased region" description="Polar residues" evidence="9">
    <location>
        <begin position="1"/>
        <end position="10"/>
    </location>
</feature>
<feature type="region of interest" description="Disordered" evidence="9">
    <location>
        <begin position="1"/>
        <end position="39"/>
    </location>
</feature>
<evidence type="ECO:0000256" key="3">
    <source>
        <dbReference type="ARBA" id="ARBA00020984"/>
    </source>
</evidence>
<evidence type="ECO:0000259" key="10">
    <source>
        <dbReference type="SMART" id="SM01238"/>
    </source>
</evidence>
<dbReference type="GO" id="GO:0000139">
    <property type="term" value="C:Golgi membrane"/>
    <property type="evidence" value="ECO:0007669"/>
    <property type="project" value="UniProtKB-SubCell"/>
</dbReference>
<dbReference type="InterPro" id="IPR019335">
    <property type="entry name" value="COG7"/>
</dbReference>
<dbReference type="PANTHER" id="PTHR21443:SF0">
    <property type="entry name" value="CONSERVED OLIGOMERIC GOLGI COMPLEX SUBUNIT 7"/>
    <property type="match status" value="1"/>
</dbReference>
<dbReference type="GO" id="GO:0007030">
    <property type="term" value="P:Golgi organization"/>
    <property type="evidence" value="ECO:0007669"/>
    <property type="project" value="TreeGrafter"/>
</dbReference>
<feature type="compositionally biased region" description="Acidic residues" evidence="9">
    <location>
        <begin position="479"/>
        <end position="488"/>
    </location>
</feature>
<dbReference type="InterPro" id="IPR019083">
    <property type="entry name" value="SAM_Ribosomal_mS41"/>
</dbReference>
<feature type="compositionally biased region" description="Low complexity" evidence="9">
    <location>
        <begin position="406"/>
        <end position="418"/>
    </location>
</feature>
<name>A0AAV5GU80_9BASI</name>
<keyword evidence="4" id="KW-0813">Transport</keyword>
<gene>
    <name evidence="11" type="ORF">Rhopal_006851-T1</name>
</gene>
<dbReference type="SMART" id="SM01238">
    <property type="entry name" value="IGR"/>
    <property type="match status" value="1"/>
</dbReference>
<feature type="region of interest" description="Disordered" evidence="9">
    <location>
        <begin position="727"/>
        <end position="751"/>
    </location>
</feature>
<evidence type="ECO:0000256" key="7">
    <source>
        <dbReference type="ARBA" id="ARBA00023136"/>
    </source>
</evidence>
<comment type="similarity">
    <text evidence="2">Belongs to the COG7 family.</text>
</comment>
<keyword evidence="5" id="KW-0653">Protein transport</keyword>
<dbReference type="AlphaFoldDB" id="A0AAV5GU80"/>
<sequence>MASSPANPSTGLGLPKTRTPSPLVPAAQPVASPTTAPPDLDLSALAGDSFVSEAEWLNDLLAKSTGGAAGAREPPLADVEAALTRSLHSLDLSVSDTGSLVDRLISDISLSVPRLAFDLQLMRENALLLRFTLDGIRKRGGGFGTHSEVGQVLERIKVLDLVKQRMEAARDVLREAESWSTLESEVTGLVGEDQFMKAAERLAEAARSMVVFQNTAEYEARRALMVSLQNQLEASLSSGLVKAISDRDVKACKHLWSIFGMIQREAEYRSYYFGNRRSALVDSWTHARLSDCLEVPPALSPALSSSLPSPQAPQKLSAQLAHFYSDLQALLTEERTYVPAIFPDPAPTLSSFIESTLEGLSPSIPQRLTAIADFYGPVVLPELIAAFKATEEFALQVERTFAKLEPQPAAASPAASPSCGPPASPRPGHSPSSPSLSGAPSTPAAKRRLSKRRSLSKRLSARSISFVTGTGPDLTSDHGDEDGGEDGEGGAAPQIRAWETALFEPFVDWQVEYPALERRFLASELDRALGEPSEWVAGLLGGAGASSAEKGPKALLDKAARVFALLEDAIGRNLALTHGYGARGLVEVMNEQLVAFFDRRKEDLVRAGREKGSSTARRRAQATAAALAGGSAEDEQEMVLEGLEYSTDDWSTFQFGLKLLDSCRAMSDRLGAFEGRLKARMTVLAQSVHAARNDPAHYTLPGTTRGAILLLRQSTLNSAELAELLDPLDRPVDPHPSGSLAHPPPPPPPTPFLLPKARGAAIDFTRTTQLFLHDTILAPLISHLNEYATLPCWTTTQDQRPGGKGAFDLAIPTFSLSPTETISRVGEGLFNLPRLFEVYADDDALAFSIETLPFVDVESLRAMQQPPPAAPSMVRQGSGHRTAPSDVFSSGLPASPALIRTRRGSLVNAHTGGSISSLPSAPTPTPLSAETVIATWLSSLTLSILSHLTGSVLPSLARLSRHGAQQLVSDLDYISNVARALDVESPDELEGWREAAALDEKALRGETEVEARIERNILERVARIRGIRRVVSMNRLQASCTCARTLSAARAAPSPALLLRRAIHAPAAIDTLKRVPAPRGPYQDPAALLAASKRGLEQHAEKVGDWAALFTKTGQELRDAGLTSKEARYTLWLLEKFRQGFDPATVATALPPKKTIRGWGPRVQNGVRVR</sequence>
<evidence type="ECO:0000313" key="11">
    <source>
        <dbReference type="EMBL" id="GJN93793.1"/>
    </source>
</evidence>
<evidence type="ECO:0000256" key="8">
    <source>
        <dbReference type="ARBA" id="ARBA00031345"/>
    </source>
</evidence>
<evidence type="ECO:0000256" key="2">
    <source>
        <dbReference type="ARBA" id="ARBA00005831"/>
    </source>
</evidence>
<dbReference type="Pfam" id="PF09597">
    <property type="entry name" value="SAM_Ribosomal_mS41"/>
    <property type="match status" value="1"/>
</dbReference>
<feature type="compositionally biased region" description="Basic residues" evidence="9">
    <location>
        <begin position="445"/>
        <end position="460"/>
    </location>
</feature>
<dbReference type="GO" id="GO:0006890">
    <property type="term" value="P:retrograde vesicle-mediated transport, Golgi to endoplasmic reticulum"/>
    <property type="evidence" value="ECO:0007669"/>
    <property type="project" value="TreeGrafter"/>
</dbReference>
<feature type="compositionally biased region" description="Low complexity" evidence="9">
    <location>
        <begin position="426"/>
        <end position="444"/>
    </location>
</feature>
<feature type="compositionally biased region" description="Pro residues" evidence="9">
    <location>
        <begin position="742"/>
        <end position="751"/>
    </location>
</feature>
<reference evidence="11 12" key="1">
    <citation type="submission" date="2021-12" db="EMBL/GenBank/DDBJ databases">
        <title>High titer production of polyol ester of fatty acids by Rhodotorula paludigena BS15 towards product separation-free biomass refinery.</title>
        <authorList>
            <person name="Mano J."/>
            <person name="Ono H."/>
            <person name="Tanaka T."/>
            <person name="Naito K."/>
            <person name="Sushida H."/>
            <person name="Ike M."/>
            <person name="Tokuyasu K."/>
            <person name="Kitaoka M."/>
        </authorList>
    </citation>
    <scope>NUCLEOTIDE SEQUENCE [LARGE SCALE GENOMIC DNA]</scope>
    <source>
        <strain evidence="11 12">BS15</strain>
    </source>
</reference>
<dbReference type="GO" id="GO:0017119">
    <property type="term" value="C:Golgi transport complex"/>
    <property type="evidence" value="ECO:0007669"/>
    <property type="project" value="InterPro"/>
</dbReference>
<keyword evidence="6" id="KW-0333">Golgi apparatus</keyword>
<accession>A0AAV5GU80</accession>
<comment type="caution">
    <text evidence="11">The sequence shown here is derived from an EMBL/GenBank/DDBJ whole genome shotgun (WGS) entry which is preliminary data.</text>
</comment>
<dbReference type="PANTHER" id="PTHR21443">
    <property type="entry name" value="CONSERVED OLIGOMERIC GOLGI COMPLEX COMPONENT 7"/>
    <property type="match status" value="1"/>
</dbReference>
<evidence type="ECO:0000313" key="12">
    <source>
        <dbReference type="Proteomes" id="UP001342314"/>
    </source>
</evidence>
<evidence type="ECO:0000256" key="5">
    <source>
        <dbReference type="ARBA" id="ARBA00022927"/>
    </source>
</evidence>
<organism evidence="11 12">
    <name type="scientific">Rhodotorula paludigena</name>
    <dbReference type="NCBI Taxonomy" id="86838"/>
    <lineage>
        <taxon>Eukaryota</taxon>
        <taxon>Fungi</taxon>
        <taxon>Dikarya</taxon>
        <taxon>Basidiomycota</taxon>
        <taxon>Pucciniomycotina</taxon>
        <taxon>Microbotryomycetes</taxon>
        <taxon>Sporidiobolales</taxon>
        <taxon>Sporidiobolaceae</taxon>
        <taxon>Rhodotorula</taxon>
    </lineage>
</organism>
<feature type="region of interest" description="Disordered" evidence="9">
    <location>
        <begin position="865"/>
        <end position="887"/>
    </location>
</feature>
<feature type="domain" description="Small ribosomal subunit protein mS41 SAM" evidence="10">
    <location>
        <begin position="1085"/>
        <end position="1140"/>
    </location>
</feature>
<feature type="region of interest" description="Disordered" evidence="9">
    <location>
        <begin position="406"/>
        <end position="491"/>
    </location>
</feature>
<evidence type="ECO:0000256" key="9">
    <source>
        <dbReference type="SAM" id="MobiDB-lite"/>
    </source>
</evidence>
<keyword evidence="7" id="KW-0472">Membrane</keyword>
<dbReference type="Proteomes" id="UP001342314">
    <property type="component" value="Unassembled WGS sequence"/>
</dbReference>
<comment type="subcellular location">
    <subcellularLocation>
        <location evidence="1">Golgi apparatus membrane</location>
        <topology evidence="1">Peripheral membrane protein</topology>
    </subcellularLocation>
</comment>
<dbReference type="EMBL" id="BQKY01000015">
    <property type="protein sequence ID" value="GJN93793.1"/>
    <property type="molecule type" value="Genomic_DNA"/>
</dbReference>
<dbReference type="GO" id="GO:0006886">
    <property type="term" value="P:intracellular protein transport"/>
    <property type="evidence" value="ECO:0007669"/>
    <property type="project" value="InterPro"/>
</dbReference>
<dbReference type="Pfam" id="PF10191">
    <property type="entry name" value="COG7"/>
    <property type="match status" value="2"/>
</dbReference>
<evidence type="ECO:0000256" key="1">
    <source>
        <dbReference type="ARBA" id="ARBA00004395"/>
    </source>
</evidence>
<keyword evidence="12" id="KW-1185">Reference proteome</keyword>
<protein>
    <recommendedName>
        <fullName evidence="3">Conserved oligomeric Golgi complex subunit 7</fullName>
    </recommendedName>
    <alternativeName>
        <fullName evidence="8">Component of oligomeric Golgi complex 7</fullName>
    </alternativeName>
</protein>
<evidence type="ECO:0000256" key="6">
    <source>
        <dbReference type="ARBA" id="ARBA00023034"/>
    </source>
</evidence>
<evidence type="ECO:0000256" key="4">
    <source>
        <dbReference type="ARBA" id="ARBA00022448"/>
    </source>
</evidence>